<evidence type="ECO:0000313" key="1">
    <source>
        <dbReference type="EMBL" id="KKL25629.1"/>
    </source>
</evidence>
<gene>
    <name evidence="1" type="ORF">LCGC14_2403380</name>
</gene>
<sequence length="200" mass="21912">MKKLIISLLLLFLGGVYGVVSAGITERVIYAGDTPLFSDCNITQTGPMELTVAPCTFTTTGEAKIFNIFESIGARLGVGRLAKAITENRAEMMKDGMRVRGWLINKQGNIIERSVTWRLPTTKIIAVIPDETYFIYLVKKVGVTMGTALLPVSSPRPADYIHHLAFEFTVPLGTTNLSGIEIEVFTVKPNFAPAKGLFEK</sequence>
<accession>A0A0F9BUT1</accession>
<dbReference type="EMBL" id="LAZR01036146">
    <property type="protein sequence ID" value="KKL25629.1"/>
    <property type="molecule type" value="Genomic_DNA"/>
</dbReference>
<proteinExistence type="predicted"/>
<name>A0A0F9BUT1_9ZZZZ</name>
<comment type="caution">
    <text evidence="1">The sequence shown here is derived from an EMBL/GenBank/DDBJ whole genome shotgun (WGS) entry which is preliminary data.</text>
</comment>
<organism evidence="1">
    <name type="scientific">marine sediment metagenome</name>
    <dbReference type="NCBI Taxonomy" id="412755"/>
    <lineage>
        <taxon>unclassified sequences</taxon>
        <taxon>metagenomes</taxon>
        <taxon>ecological metagenomes</taxon>
    </lineage>
</organism>
<dbReference type="AlphaFoldDB" id="A0A0F9BUT1"/>
<reference evidence="1" key="1">
    <citation type="journal article" date="2015" name="Nature">
        <title>Complex archaea that bridge the gap between prokaryotes and eukaryotes.</title>
        <authorList>
            <person name="Spang A."/>
            <person name="Saw J.H."/>
            <person name="Jorgensen S.L."/>
            <person name="Zaremba-Niedzwiedzka K."/>
            <person name="Martijn J."/>
            <person name="Lind A.E."/>
            <person name="van Eijk R."/>
            <person name="Schleper C."/>
            <person name="Guy L."/>
            <person name="Ettema T.J."/>
        </authorList>
    </citation>
    <scope>NUCLEOTIDE SEQUENCE</scope>
</reference>
<protein>
    <submittedName>
        <fullName evidence="1">Uncharacterized protein</fullName>
    </submittedName>
</protein>